<evidence type="ECO:0000256" key="1">
    <source>
        <dbReference type="RuleBase" id="RU000363"/>
    </source>
</evidence>
<dbReference type="EMBL" id="CP050253">
    <property type="protein sequence ID" value="QIQ22476.1"/>
    <property type="molecule type" value="Genomic_DNA"/>
</dbReference>
<organism evidence="2 3">
    <name type="scientific">Zophobihabitans entericus</name>
    <dbReference type="NCBI Taxonomy" id="1635327"/>
    <lineage>
        <taxon>Bacteria</taxon>
        <taxon>Pseudomonadati</taxon>
        <taxon>Pseudomonadota</taxon>
        <taxon>Gammaproteobacteria</taxon>
        <taxon>Orbales</taxon>
        <taxon>Orbaceae</taxon>
        <taxon>Zophobihabitans</taxon>
    </lineage>
</organism>
<dbReference type="RefSeq" id="WP_166917772.1">
    <property type="nucleotide sequence ID" value="NZ_CP050253.1"/>
</dbReference>
<dbReference type="FunCoup" id="A0A6G9IE09">
    <property type="interactions" value="323"/>
</dbReference>
<dbReference type="InterPro" id="IPR002347">
    <property type="entry name" value="SDR_fam"/>
</dbReference>
<reference evidence="2 3" key="1">
    <citation type="submission" date="2020-03" db="EMBL/GenBank/DDBJ databases">
        <title>Complete genome sequence of Orbus sp. IPMB12 (BCRC 80908).</title>
        <authorList>
            <person name="Lo W.-S."/>
            <person name="Chang T.-H."/>
            <person name="Kuo C.-H."/>
        </authorList>
    </citation>
    <scope>NUCLEOTIDE SEQUENCE [LARGE SCALE GENOMIC DNA]</scope>
    <source>
        <strain evidence="2 3">IPMB12</strain>
    </source>
</reference>
<name>A0A6G9IE09_9GAMM</name>
<dbReference type="Gene3D" id="3.40.50.720">
    <property type="entry name" value="NAD(P)-binding Rossmann-like Domain"/>
    <property type="match status" value="1"/>
</dbReference>
<dbReference type="Proteomes" id="UP000501168">
    <property type="component" value="Chromosome"/>
</dbReference>
<dbReference type="InParanoid" id="A0A6G9IE09"/>
<comment type="similarity">
    <text evidence="1">Belongs to the short-chain dehydrogenases/reductases (SDR) family.</text>
</comment>
<accession>A0A6G9IE09</accession>
<dbReference type="NCBIfam" id="NF005950">
    <property type="entry name" value="PRK08017.1"/>
    <property type="match status" value="1"/>
</dbReference>
<dbReference type="PANTHER" id="PTHR43313:SF1">
    <property type="entry name" value="3BETA-HYDROXYSTEROID DEHYDROGENASE DHS-16"/>
    <property type="match status" value="1"/>
</dbReference>
<evidence type="ECO:0000313" key="2">
    <source>
        <dbReference type="EMBL" id="QIQ22476.1"/>
    </source>
</evidence>
<dbReference type="CDD" id="cd05374">
    <property type="entry name" value="17beta-HSD-like_SDR_c"/>
    <property type="match status" value="1"/>
</dbReference>
<dbReference type="PRINTS" id="PR00081">
    <property type="entry name" value="GDHRDH"/>
</dbReference>
<keyword evidence="3" id="KW-1185">Reference proteome</keyword>
<dbReference type="GO" id="GO:0016491">
    <property type="term" value="F:oxidoreductase activity"/>
    <property type="evidence" value="ECO:0007669"/>
    <property type="project" value="TreeGrafter"/>
</dbReference>
<gene>
    <name evidence="2" type="ORF">IPMB12_09570</name>
</gene>
<dbReference type="KEGG" id="orb:IPMB12_09570"/>
<dbReference type="PROSITE" id="PS00061">
    <property type="entry name" value="ADH_SHORT"/>
    <property type="match status" value="1"/>
</dbReference>
<dbReference type="InterPro" id="IPR036291">
    <property type="entry name" value="NAD(P)-bd_dom_sf"/>
</dbReference>
<evidence type="ECO:0000313" key="3">
    <source>
        <dbReference type="Proteomes" id="UP000501168"/>
    </source>
</evidence>
<dbReference type="SUPFAM" id="SSF51735">
    <property type="entry name" value="NAD(P)-binding Rossmann-fold domains"/>
    <property type="match status" value="1"/>
</dbReference>
<dbReference type="InterPro" id="IPR020904">
    <property type="entry name" value="Sc_DH/Rdtase_CS"/>
</dbReference>
<dbReference type="Pfam" id="PF00106">
    <property type="entry name" value="adh_short"/>
    <property type="match status" value="1"/>
</dbReference>
<sequence length="257" mass="28379">MLKSVLITGCSSGIGLVAANGLRERGYRVIASCRKQSDFDSLITQGFETVLLDLDNSQSIQLAAEQVLSLTNNNLYAIFNNAGFGVYGPLMTVSRQQLEQQFATNFFGLHELTQYLLPAMKSQGTGRIIQMSSIMGFISTPGRGAYAASKYAVEAWSDALRLELYNTNIKVCLIEPGPINTHFSQNVNQTQQQNIVKNPPIAKRFALPPEAILPILYHALEKASPKVRYRVTLVTKATAILKRVLPDKLMDLILKSK</sequence>
<proteinExistence type="inferred from homology"/>
<dbReference type="AlphaFoldDB" id="A0A6G9IE09"/>
<dbReference type="PANTHER" id="PTHR43313">
    <property type="entry name" value="SHORT-CHAIN DEHYDROGENASE/REDUCTASE FAMILY 9C"/>
    <property type="match status" value="1"/>
</dbReference>
<dbReference type="GO" id="GO:0008202">
    <property type="term" value="P:steroid metabolic process"/>
    <property type="evidence" value="ECO:0007669"/>
    <property type="project" value="TreeGrafter"/>
</dbReference>
<dbReference type="PRINTS" id="PR00080">
    <property type="entry name" value="SDRFAMILY"/>
</dbReference>
<protein>
    <submittedName>
        <fullName evidence="2">SDR family oxidoreductase</fullName>
    </submittedName>
</protein>